<keyword evidence="2 6" id="KW-0349">Heme</keyword>
<dbReference type="GO" id="GO:0020037">
    <property type="term" value="F:heme binding"/>
    <property type="evidence" value="ECO:0007669"/>
    <property type="project" value="InterPro"/>
</dbReference>
<reference evidence="9 10" key="1">
    <citation type="submission" date="2018-11" db="EMBL/GenBank/DDBJ databases">
        <title>Genomic Encyclopedia of Type Strains, Phase IV (KMG-IV): sequencing the most valuable type-strain genomes for metagenomic binning, comparative biology and taxonomic classification.</title>
        <authorList>
            <person name="Goeker M."/>
        </authorList>
    </citation>
    <scope>NUCLEOTIDE SEQUENCE [LARGE SCALE GENOMIC DNA]</scope>
    <source>
        <strain evidence="9 10">DSM 100316</strain>
    </source>
</reference>
<dbReference type="PANTHER" id="PTHR40942:SF2">
    <property type="entry name" value="CYTOCHROME-RELATED"/>
    <property type="match status" value="1"/>
</dbReference>
<evidence type="ECO:0000256" key="1">
    <source>
        <dbReference type="ARBA" id="ARBA00022448"/>
    </source>
</evidence>
<keyword evidence="5 6" id="KW-0408">Iron</keyword>
<gene>
    <name evidence="9" type="ORF">EDC56_3195</name>
</gene>
<dbReference type="PROSITE" id="PS51007">
    <property type="entry name" value="CYTC"/>
    <property type="match status" value="1"/>
</dbReference>
<feature type="domain" description="Cytochrome c" evidence="8">
    <location>
        <begin position="26"/>
        <end position="106"/>
    </location>
</feature>
<dbReference type="PANTHER" id="PTHR40942">
    <property type="match status" value="1"/>
</dbReference>
<feature type="signal peptide" evidence="7">
    <location>
        <begin position="1"/>
        <end position="26"/>
    </location>
</feature>
<dbReference type="GO" id="GO:0009055">
    <property type="term" value="F:electron transfer activity"/>
    <property type="evidence" value="ECO:0007669"/>
    <property type="project" value="InterPro"/>
</dbReference>
<evidence type="ECO:0000256" key="4">
    <source>
        <dbReference type="ARBA" id="ARBA00022982"/>
    </source>
</evidence>
<evidence type="ECO:0000259" key="8">
    <source>
        <dbReference type="PROSITE" id="PS51007"/>
    </source>
</evidence>
<evidence type="ECO:0000256" key="5">
    <source>
        <dbReference type="ARBA" id="ARBA00023004"/>
    </source>
</evidence>
<dbReference type="Gene3D" id="1.10.760.10">
    <property type="entry name" value="Cytochrome c-like domain"/>
    <property type="match status" value="1"/>
</dbReference>
<dbReference type="PRINTS" id="PR00607">
    <property type="entry name" value="CYTCHROMECIE"/>
</dbReference>
<keyword evidence="3 6" id="KW-0479">Metal-binding</keyword>
<accession>A0A3N2DGN6</accession>
<dbReference type="InterPro" id="IPR036909">
    <property type="entry name" value="Cyt_c-like_dom_sf"/>
</dbReference>
<evidence type="ECO:0000256" key="2">
    <source>
        <dbReference type="ARBA" id="ARBA00022617"/>
    </source>
</evidence>
<proteinExistence type="predicted"/>
<dbReference type="Pfam" id="PF13442">
    <property type="entry name" value="Cytochrome_CBB3"/>
    <property type="match status" value="1"/>
</dbReference>
<keyword evidence="4" id="KW-0249">Electron transport</keyword>
<keyword evidence="1" id="KW-0813">Transport</keyword>
<evidence type="ECO:0000256" key="7">
    <source>
        <dbReference type="SAM" id="SignalP"/>
    </source>
</evidence>
<dbReference type="SUPFAM" id="SSF46626">
    <property type="entry name" value="Cytochrome c"/>
    <property type="match status" value="1"/>
</dbReference>
<dbReference type="EMBL" id="RKHR01000006">
    <property type="protein sequence ID" value="ROR98955.1"/>
    <property type="molecule type" value="Genomic_DNA"/>
</dbReference>
<evidence type="ECO:0000313" key="10">
    <source>
        <dbReference type="Proteomes" id="UP000275394"/>
    </source>
</evidence>
<dbReference type="InterPro" id="IPR002323">
    <property type="entry name" value="Cyt_CIE"/>
</dbReference>
<keyword evidence="10" id="KW-1185">Reference proteome</keyword>
<dbReference type="AlphaFoldDB" id="A0A3N2DGN6"/>
<organism evidence="9 10">
    <name type="scientific">Sinobacterium caligoides</name>
    <dbReference type="NCBI Taxonomy" id="933926"/>
    <lineage>
        <taxon>Bacteria</taxon>
        <taxon>Pseudomonadati</taxon>
        <taxon>Pseudomonadota</taxon>
        <taxon>Gammaproteobacteria</taxon>
        <taxon>Cellvibrionales</taxon>
        <taxon>Spongiibacteraceae</taxon>
        <taxon>Sinobacterium</taxon>
    </lineage>
</organism>
<dbReference type="GO" id="GO:0005506">
    <property type="term" value="F:iron ion binding"/>
    <property type="evidence" value="ECO:0007669"/>
    <property type="project" value="InterPro"/>
</dbReference>
<feature type="chain" id="PRO_5018175852" evidence="7">
    <location>
        <begin position="27"/>
        <end position="106"/>
    </location>
</feature>
<dbReference type="InterPro" id="IPR009056">
    <property type="entry name" value="Cyt_c-like_dom"/>
</dbReference>
<evidence type="ECO:0000256" key="3">
    <source>
        <dbReference type="ARBA" id="ARBA00022723"/>
    </source>
</evidence>
<evidence type="ECO:0000313" key="9">
    <source>
        <dbReference type="EMBL" id="ROR98955.1"/>
    </source>
</evidence>
<name>A0A3N2DGN6_9GAMM</name>
<protein>
    <submittedName>
        <fullName evidence="9">Cytochrome c5</fullName>
    </submittedName>
</protein>
<sequence length="106" mass="11308">MSGLGESMRKIVLAASVLLTVMSAEAAEQATIDTYNKTCVICHGSGAAGAPKFAHQEDWSPRLAKGMPALKESVHKGLNAMPPMGMCQDCSDEDFEKLINYMSTGK</sequence>
<keyword evidence="7" id="KW-0732">Signal</keyword>
<comment type="caution">
    <text evidence="9">The sequence shown here is derived from an EMBL/GenBank/DDBJ whole genome shotgun (WGS) entry which is preliminary data.</text>
</comment>
<evidence type="ECO:0000256" key="6">
    <source>
        <dbReference type="PROSITE-ProRule" id="PRU00433"/>
    </source>
</evidence>
<dbReference type="Proteomes" id="UP000275394">
    <property type="component" value="Unassembled WGS sequence"/>
</dbReference>